<reference evidence="4" key="1">
    <citation type="journal article" date="2020" name="Nature">
        <title>Giant virus diversity and host interactions through global metagenomics.</title>
        <authorList>
            <person name="Schulz F."/>
            <person name="Roux S."/>
            <person name="Paez-Espino D."/>
            <person name="Jungbluth S."/>
            <person name="Walsh D.A."/>
            <person name="Denef V.J."/>
            <person name="McMahon K.D."/>
            <person name="Konstantinidis K.T."/>
            <person name="Eloe-Fadrosh E.A."/>
            <person name="Kyrpides N.C."/>
            <person name="Woyke T."/>
        </authorList>
    </citation>
    <scope>NUCLEOTIDE SEQUENCE</scope>
    <source>
        <strain evidence="4">GVMAG-M-3300023179-2</strain>
    </source>
</reference>
<evidence type="ECO:0000256" key="1">
    <source>
        <dbReference type="ARBA" id="ARBA00022670"/>
    </source>
</evidence>
<dbReference type="EMBL" id="MN739800">
    <property type="protein sequence ID" value="QHT26653.1"/>
    <property type="molecule type" value="Genomic_DNA"/>
</dbReference>
<evidence type="ECO:0000313" key="4">
    <source>
        <dbReference type="EMBL" id="QHT26653.1"/>
    </source>
</evidence>
<dbReference type="Pfam" id="PF02902">
    <property type="entry name" value="Peptidase_C48"/>
    <property type="match status" value="1"/>
</dbReference>
<dbReference type="AlphaFoldDB" id="A0A6C0EE29"/>
<keyword evidence="1" id="KW-0645">Protease</keyword>
<dbReference type="SUPFAM" id="SSF54001">
    <property type="entry name" value="Cysteine proteinases"/>
    <property type="match status" value="1"/>
</dbReference>
<sequence length="302" mass="35822">MKKKIFFNINDKKCAPSKKYLNGSCFTLNNLKIIAQKYNEKNDDKININASKEELVKELEIKFSNDCSDQICWLRLDLIKNLNNDDIKLNTFRPFGPKKKYDWLSTTDINKVIEQYQFLHKNFLFLGAVPYDFEDLAILGLNNLNFKQLEENGKTKLGMVINLDNHDESGSHWVSLYFDLDNYQIYYFDSVGKKPYKRIKQFINKITKYLYFKKFKKKLLINKLIKKKNINSNNQQLNNLLNGIDIKYNNIQHQFKDSECGVYSINVITRLVEGENFDLIMNNIKKDEEMNKFRSVYFNNIN</sequence>
<dbReference type="Gene3D" id="3.40.395.10">
    <property type="entry name" value="Adenoviral Proteinase, Chain A"/>
    <property type="match status" value="1"/>
</dbReference>
<dbReference type="GO" id="GO:0006508">
    <property type="term" value="P:proteolysis"/>
    <property type="evidence" value="ECO:0007669"/>
    <property type="project" value="UniProtKB-KW"/>
</dbReference>
<evidence type="ECO:0000259" key="3">
    <source>
        <dbReference type="Pfam" id="PF02902"/>
    </source>
</evidence>
<organism evidence="4">
    <name type="scientific">viral metagenome</name>
    <dbReference type="NCBI Taxonomy" id="1070528"/>
    <lineage>
        <taxon>unclassified sequences</taxon>
        <taxon>metagenomes</taxon>
        <taxon>organismal metagenomes</taxon>
    </lineage>
</organism>
<keyword evidence="2" id="KW-0378">Hydrolase</keyword>
<name>A0A6C0EE29_9ZZZZ</name>
<dbReference type="InterPro" id="IPR038765">
    <property type="entry name" value="Papain-like_cys_pep_sf"/>
</dbReference>
<proteinExistence type="predicted"/>
<protein>
    <recommendedName>
        <fullName evidence="3">Ubiquitin-like protease family profile domain-containing protein</fullName>
    </recommendedName>
</protein>
<evidence type="ECO:0000256" key="2">
    <source>
        <dbReference type="ARBA" id="ARBA00022801"/>
    </source>
</evidence>
<feature type="domain" description="Ubiquitin-like protease family profile" evidence="3">
    <location>
        <begin position="162"/>
        <end position="297"/>
    </location>
</feature>
<accession>A0A6C0EE29</accession>
<dbReference type="GO" id="GO:0008234">
    <property type="term" value="F:cysteine-type peptidase activity"/>
    <property type="evidence" value="ECO:0007669"/>
    <property type="project" value="InterPro"/>
</dbReference>
<dbReference type="InterPro" id="IPR003653">
    <property type="entry name" value="Peptidase_C48_C"/>
</dbReference>